<name>A0A151IZ19_9HYME</name>
<dbReference type="EMBL" id="KQ980727">
    <property type="protein sequence ID" value="KYN14003.1"/>
    <property type="molecule type" value="Genomic_DNA"/>
</dbReference>
<dbReference type="AlphaFoldDB" id="A0A151IZ19"/>
<keyword evidence="1" id="KW-0175">Coiled coil</keyword>
<evidence type="ECO:0000313" key="4">
    <source>
        <dbReference type="Proteomes" id="UP000078492"/>
    </source>
</evidence>
<gene>
    <name evidence="3" type="ORF">ALC57_13794</name>
</gene>
<dbReference type="Proteomes" id="UP000078492">
    <property type="component" value="Unassembled WGS sequence"/>
</dbReference>
<feature type="coiled-coil region" evidence="1">
    <location>
        <begin position="123"/>
        <end position="155"/>
    </location>
</feature>
<evidence type="ECO:0000313" key="3">
    <source>
        <dbReference type="EMBL" id="KYN14003.1"/>
    </source>
</evidence>
<protein>
    <recommendedName>
        <fullName evidence="5">Endonuclease/exonuclease/phosphatase domain-containing protein</fullName>
    </recommendedName>
</protein>
<feature type="region of interest" description="Disordered" evidence="2">
    <location>
        <begin position="38"/>
        <end position="57"/>
    </location>
</feature>
<sequence>TYTGVRGVSVIDYMLTDEKTREEIEYLEVKDERDSDHNPLVVSWKGEKGKGKGQEGREKRRVWMRKVGWYSEKNKEILGIIEKERGKERKVRGWWDMECREKKEGVRRVLRQWRKGNGEGMEYRKEKREYKELCEAKKREENERWERKMEGARNEKHVLILAMFSYGPEIWGWKERESVERLQERYLRWVLGVEKGTSGYMVREELQREKLRVKAGKRAWTFEERLKGSGGGVDAVMLGGVKREYEGGEGRI</sequence>
<evidence type="ECO:0000256" key="1">
    <source>
        <dbReference type="SAM" id="Coils"/>
    </source>
</evidence>
<evidence type="ECO:0008006" key="5">
    <source>
        <dbReference type="Google" id="ProtNLM"/>
    </source>
</evidence>
<feature type="compositionally biased region" description="Basic and acidic residues" evidence="2">
    <location>
        <begin position="45"/>
        <end position="57"/>
    </location>
</feature>
<keyword evidence="4" id="KW-1185">Reference proteome</keyword>
<accession>A0A151IZ19</accession>
<dbReference type="InterPro" id="IPR036691">
    <property type="entry name" value="Endo/exonu/phosph_ase_sf"/>
</dbReference>
<reference evidence="3 4" key="1">
    <citation type="submission" date="2015-09" db="EMBL/GenBank/DDBJ databases">
        <title>Trachymyrmex cornetzi WGS genome.</title>
        <authorList>
            <person name="Nygaard S."/>
            <person name="Hu H."/>
            <person name="Boomsma J."/>
            <person name="Zhang G."/>
        </authorList>
    </citation>
    <scope>NUCLEOTIDE SEQUENCE [LARGE SCALE GENOMIC DNA]</scope>
    <source>
        <strain evidence="3">Tcor2-1</strain>
        <tissue evidence="3">Whole body</tissue>
    </source>
</reference>
<feature type="non-terminal residue" evidence="3">
    <location>
        <position position="1"/>
    </location>
</feature>
<proteinExistence type="predicted"/>
<dbReference type="Gene3D" id="3.60.10.10">
    <property type="entry name" value="Endonuclease/exonuclease/phosphatase"/>
    <property type="match status" value="1"/>
</dbReference>
<organism evidence="3 4">
    <name type="scientific">Trachymyrmex cornetzi</name>
    <dbReference type="NCBI Taxonomy" id="471704"/>
    <lineage>
        <taxon>Eukaryota</taxon>
        <taxon>Metazoa</taxon>
        <taxon>Ecdysozoa</taxon>
        <taxon>Arthropoda</taxon>
        <taxon>Hexapoda</taxon>
        <taxon>Insecta</taxon>
        <taxon>Pterygota</taxon>
        <taxon>Neoptera</taxon>
        <taxon>Endopterygota</taxon>
        <taxon>Hymenoptera</taxon>
        <taxon>Apocrita</taxon>
        <taxon>Aculeata</taxon>
        <taxon>Formicoidea</taxon>
        <taxon>Formicidae</taxon>
        <taxon>Myrmicinae</taxon>
        <taxon>Trachymyrmex</taxon>
    </lineage>
</organism>
<evidence type="ECO:0000256" key="2">
    <source>
        <dbReference type="SAM" id="MobiDB-lite"/>
    </source>
</evidence>